<dbReference type="EMBL" id="SRYB01000001">
    <property type="protein sequence ID" value="TGY80996.1"/>
    <property type="molecule type" value="Genomic_DNA"/>
</dbReference>
<reference evidence="1" key="1">
    <citation type="submission" date="2019-04" db="EMBL/GenBank/DDBJ databases">
        <title>Microbes associate with the intestines of laboratory mice.</title>
        <authorList>
            <person name="Navarre W."/>
            <person name="Wong E."/>
            <person name="Huang K."/>
            <person name="Tropini C."/>
            <person name="Ng K."/>
            <person name="Yu B."/>
        </authorList>
    </citation>
    <scope>NUCLEOTIDE SEQUENCE</scope>
    <source>
        <strain evidence="1">NM04_E33</strain>
    </source>
</reference>
<evidence type="ECO:0000313" key="2">
    <source>
        <dbReference type="Proteomes" id="UP000306319"/>
    </source>
</evidence>
<protein>
    <submittedName>
        <fullName evidence="1">Uncharacterized protein</fullName>
    </submittedName>
</protein>
<comment type="caution">
    <text evidence="1">The sequence shown here is derived from an EMBL/GenBank/DDBJ whole genome shotgun (WGS) entry which is preliminary data.</text>
</comment>
<name>A0AC61RL25_9BACT</name>
<accession>A0AC61RL25</accession>
<keyword evidence="2" id="KW-1185">Reference proteome</keyword>
<gene>
    <name evidence="1" type="ORF">E5331_01035</name>
</gene>
<proteinExistence type="predicted"/>
<organism evidence="1 2">
    <name type="scientific">Lepagella muris</name>
    <dbReference type="NCBI Taxonomy" id="3032870"/>
    <lineage>
        <taxon>Bacteria</taxon>
        <taxon>Pseudomonadati</taxon>
        <taxon>Bacteroidota</taxon>
        <taxon>Bacteroidia</taxon>
        <taxon>Bacteroidales</taxon>
        <taxon>Muribaculaceae</taxon>
        <taxon>Lepagella</taxon>
    </lineage>
</organism>
<dbReference type="Proteomes" id="UP000306319">
    <property type="component" value="Unassembled WGS sequence"/>
</dbReference>
<evidence type="ECO:0000313" key="1">
    <source>
        <dbReference type="EMBL" id="TGY80996.1"/>
    </source>
</evidence>
<sequence>MENIFESGDRVRLKMCRDITCGHQLTQIDTEDIGVVDNIFGNYIMVDYPFLPVTMEFHFRELELVEKHNPKIAFLRDLKDCLKKHHASINAYHIEKDKLVVDLNWLNGTMTIGESDDIKINEEWLLKEIESAHQEVSQSKPTE</sequence>